<evidence type="ECO:0000313" key="4">
    <source>
        <dbReference type="Proteomes" id="UP000198287"/>
    </source>
</evidence>
<evidence type="ECO:0000259" key="2">
    <source>
        <dbReference type="Pfam" id="PF00135"/>
    </source>
</evidence>
<keyword evidence="4" id="KW-1185">Reference proteome</keyword>
<dbReference type="PANTHER" id="PTHR11559">
    <property type="entry name" value="CARBOXYLESTERASE"/>
    <property type="match status" value="1"/>
</dbReference>
<dbReference type="PROSITE" id="PS00941">
    <property type="entry name" value="CARBOXYLESTERASE_B_2"/>
    <property type="match status" value="1"/>
</dbReference>
<organism evidence="3 4">
    <name type="scientific">Folsomia candida</name>
    <name type="common">Springtail</name>
    <dbReference type="NCBI Taxonomy" id="158441"/>
    <lineage>
        <taxon>Eukaryota</taxon>
        <taxon>Metazoa</taxon>
        <taxon>Ecdysozoa</taxon>
        <taxon>Arthropoda</taxon>
        <taxon>Hexapoda</taxon>
        <taxon>Collembola</taxon>
        <taxon>Entomobryomorpha</taxon>
        <taxon>Isotomoidea</taxon>
        <taxon>Isotomidae</taxon>
        <taxon>Proisotominae</taxon>
        <taxon>Folsomia</taxon>
    </lineage>
</organism>
<reference evidence="3 4" key="1">
    <citation type="submission" date="2015-12" db="EMBL/GenBank/DDBJ databases">
        <title>The genome of Folsomia candida.</title>
        <authorList>
            <person name="Faddeeva A."/>
            <person name="Derks M.F."/>
            <person name="Anvar Y."/>
            <person name="Smit S."/>
            <person name="Van Straalen N."/>
            <person name="Roelofs D."/>
        </authorList>
    </citation>
    <scope>NUCLEOTIDE SEQUENCE [LARGE SCALE GENOMIC DNA]</scope>
    <source>
        <strain evidence="3 4">VU population</strain>
        <tissue evidence="3">Whole body</tissue>
    </source>
</reference>
<dbReference type="Proteomes" id="UP000198287">
    <property type="component" value="Unassembled WGS sequence"/>
</dbReference>
<sequence length="520" mass="59061">MSYFKLIRLTFALLAAVLSATMYNIFIKKEPSPTVKVKGGEMRGIIMKSRGGRDFYGYLGIPFALPATGSLRFQSPVPFPAWEGVWDASFNRPMCAQFDFMVSQIKLGSEDCLYLNVYAPANLPVLVYIHGGYFHCGGTAFPGAHNFMDQNVVVVVLSYRLGALGLFSRAIRQSGSSLNYWTLYRNTKTQSQHFARKFNCPIGNSEQMVECLRSLDVTTLLEGHRGLSAYPIPLIERFVPSLETVKDEDAFITEEPLEIIKSGTFNKVPVMAGFCNDEGLLHSTVLWANQMKLDEVNDWFSWAPKAFHYDAARKDISQTLKDFYFGTNIKNLNSRDLIQNLTNLYGDRLFNVGICQTAHLENKHVPTYMYLYGHEGGFSMGALIAASQSKIHPIVGFIMERLRFLYVTSIMGEEYRHEVSGIGHADEYPLLWSTPLWGGRIEKALVFTDKDVEISKDLVQLWVDFAMDKSPLKFRDVIFTPSEEGKPLKFLHIKYNDPKMIDEPFQERKKLWESLTIPAQ</sequence>
<evidence type="ECO:0000313" key="3">
    <source>
        <dbReference type="EMBL" id="OXA59192.1"/>
    </source>
</evidence>
<dbReference type="SUPFAM" id="SSF53474">
    <property type="entry name" value="alpha/beta-Hydrolases"/>
    <property type="match status" value="1"/>
</dbReference>
<dbReference type="Pfam" id="PF00135">
    <property type="entry name" value="COesterase"/>
    <property type="match status" value="1"/>
</dbReference>
<dbReference type="Gene3D" id="3.40.50.1820">
    <property type="entry name" value="alpha/beta hydrolase"/>
    <property type="match status" value="2"/>
</dbReference>
<name>A0A226ENI4_FOLCA</name>
<dbReference type="InterPro" id="IPR002018">
    <property type="entry name" value="CarbesteraseB"/>
</dbReference>
<dbReference type="OrthoDB" id="6846267at2759"/>
<accession>A0A226ENI4</accession>
<dbReference type="STRING" id="158441.A0A226ENI4"/>
<evidence type="ECO:0000256" key="1">
    <source>
        <dbReference type="ARBA" id="ARBA00023180"/>
    </source>
</evidence>
<feature type="domain" description="Carboxylesterase type B" evidence="2">
    <location>
        <begin position="32"/>
        <end position="168"/>
    </location>
</feature>
<dbReference type="InterPro" id="IPR050309">
    <property type="entry name" value="Type-B_Carboxylest/Lipase"/>
</dbReference>
<protein>
    <submittedName>
        <fullName evidence="3">Esterase FE4</fullName>
    </submittedName>
</protein>
<dbReference type="InterPro" id="IPR029058">
    <property type="entry name" value="AB_hydrolase_fold"/>
</dbReference>
<gene>
    <name evidence="3" type="ORF">Fcan01_05340</name>
</gene>
<keyword evidence="1" id="KW-0325">Glycoprotein</keyword>
<dbReference type="EMBL" id="LNIX01000002">
    <property type="protein sequence ID" value="OXA59192.1"/>
    <property type="molecule type" value="Genomic_DNA"/>
</dbReference>
<proteinExistence type="predicted"/>
<comment type="caution">
    <text evidence="3">The sequence shown here is derived from an EMBL/GenBank/DDBJ whole genome shotgun (WGS) entry which is preliminary data.</text>
</comment>
<dbReference type="AlphaFoldDB" id="A0A226ENI4"/>
<dbReference type="InterPro" id="IPR019819">
    <property type="entry name" value="Carboxylesterase_B_CS"/>
</dbReference>